<dbReference type="InterPro" id="IPR006439">
    <property type="entry name" value="HAD-SF_hydro_IA"/>
</dbReference>
<dbReference type="AlphaFoldDB" id="A0A7C8FUQ7"/>
<dbReference type="SFLD" id="SFLDS00003">
    <property type="entry name" value="Haloacid_Dehalogenase"/>
    <property type="match status" value="1"/>
</dbReference>
<dbReference type="PANTHER" id="PTHR46193">
    <property type="entry name" value="6-PHOSPHOGLUCONATE PHOSPHATASE"/>
    <property type="match status" value="1"/>
</dbReference>
<evidence type="ECO:0000256" key="1">
    <source>
        <dbReference type="ARBA" id="ARBA00001946"/>
    </source>
</evidence>
<dbReference type="PANTHER" id="PTHR46193:SF18">
    <property type="entry name" value="HEXITOL PHOSPHATASE B"/>
    <property type="match status" value="1"/>
</dbReference>
<dbReference type="EMBL" id="WBKA01000002">
    <property type="protein sequence ID" value="KAB1633029.1"/>
    <property type="molecule type" value="Genomic_DNA"/>
</dbReference>
<evidence type="ECO:0000256" key="5">
    <source>
        <dbReference type="ARBA" id="ARBA00023277"/>
    </source>
</evidence>
<dbReference type="Gene3D" id="3.40.50.1000">
    <property type="entry name" value="HAD superfamily/HAD-like"/>
    <property type="match status" value="1"/>
</dbReference>
<dbReference type="NCBIfam" id="TIGR01509">
    <property type="entry name" value="HAD-SF-IA-v3"/>
    <property type="match status" value="1"/>
</dbReference>
<dbReference type="OrthoDB" id="9797743at2"/>
<evidence type="ECO:0000256" key="4">
    <source>
        <dbReference type="ARBA" id="ARBA00022842"/>
    </source>
</evidence>
<organism evidence="6 7">
    <name type="scientific">Pseudoclavibacter caeni</name>
    <dbReference type="NCBI Taxonomy" id="908846"/>
    <lineage>
        <taxon>Bacteria</taxon>
        <taxon>Bacillati</taxon>
        <taxon>Actinomycetota</taxon>
        <taxon>Actinomycetes</taxon>
        <taxon>Micrococcales</taxon>
        <taxon>Microbacteriaceae</taxon>
        <taxon>Pseudoclavibacter</taxon>
    </lineage>
</organism>
<comment type="cofactor">
    <cofactor evidence="1">
        <name>Mg(2+)</name>
        <dbReference type="ChEBI" id="CHEBI:18420"/>
    </cofactor>
</comment>
<keyword evidence="6" id="KW-0378">Hydrolase</keyword>
<comment type="similarity">
    <text evidence="2">Belongs to the HAD-like hydrolase superfamily. CbbY/CbbZ/Gph/YieH family.</text>
</comment>
<keyword evidence="5" id="KW-0119">Carbohydrate metabolism</keyword>
<dbReference type="InterPro" id="IPR051600">
    <property type="entry name" value="Beta-PGM-like"/>
</dbReference>
<accession>A0A7C8FUQ7</accession>
<dbReference type="SFLD" id="SFLDG01129">
    <property type="entry name" value="C1.5:_HAD__Beta-PGM__Phosphata"/>
    <property type="match status" value="1"/>
</dbReference>
<dbReference type="Gene3D" id="1.10.150.240">
    <property type="entry name" value="Putative phosphatase, domain 2"/>
    <property type="match status" value="1"/>
</dbReference>
<proteinExistence type="inferred from homology"/>
<sequence>MIGRRAVVPDPRGGGPPSCPDVLAPSVRAAGAPVTVGRVDTITRSADRPGRDPARTFAGLDAVLLDLDGVLTPTALVHERAWQELFTLAFVRLGVAAPFTAADYREHVDGRPRYDGVAAVLRSRGVTLPEGDPADPAGFGTVCALGNLKNELFTRGLDRDGVTAYPGSVRLLDALQRRGVALAVVSSSRNARRVLAVAGLADRLPVVVDGVAAAAAGLAGKPAPDTYLHAARLLGVSPRRAAVIEDAVSGVAAGHAGGFRRVVGVDRGAGHQALLDAGADVVVADLAELVSEDAGVAADRGVVTAVDGPAATGAGRR</sequence>
<dbReference type="GO" id="GO:0016787">
    <property type="term" value="F:hydrolase activity"/>
    <property type="evidence" value="ECO:0007669"/>
    <property type="project" value="UniProtKB-KW"/>
</dbReference>
<evidence type="ECO:0000313" key="7">
    <source>
        <dbReference type="Proteomes" id="UP000481339"/>
    </source>
</evidence>
<name>A0A7C8FUQ7_9MICO</name>
<dbReference type="InterPro" id="IPR023198">
    <property type="entry name" value="PGP-like_dom2"/>
</dbReference>
<dbReference type="InterPro" id="IPR036412">
    <property type="entry name" value="HAD-like_sf"/>
</dbReference>
<dbReference type="Pfam" id="PF00702">
    <property type="entry name" value="Hydrolase"/>
    <property type="match status" value="1"/>
</dbReference>
<keyword evidence="4" id="KW-0460">Magnesium</keyword>
<reference evidence="6 7" key="1">
    <citation type="submission" date="2019-09" db="EMBL/GenBank/DDBJ databases">
        <title>Phylogeny of genus Pseudoclavibacter and closely related genus.</title>
        <authorList>
            <person name="Li Y."/>
        </authorList>
    </citation>
    <scope>NUCLEOTIDE SEQUENCE [LARGE SCALE GENOMIC DNA]</scope>
    <source>
        <strain evidence="6 7">JCM 16921</strain>
    </source>
</reference>
<dbReference type="GO" id="GO:0046872">
    <property type="term" value="F:metal ion binding"/>
    <property type="evidence" value="ECO:0007669"/>
    <property type="project" value="UniProtKB-KW"/>
</dbReference>
<evidence type="ECO:0000313" key="6">
    <source>
        <dbReference type="EMBL" id="KAB1633029.1"/>
    </source>
</evidence>
<dbReference type="Proteomes" id="UP000481339">
    <property type="component" value="Unassembled WGS sequence"/>
</dbReference>
<dbReference type="InterPro" id="IPR023214">
    <property type="entry name" value="HAD_sf"/>
</dbReference>
<keyword evidence="3" id="KW-0479">Metal-binding</keyword>
<comment type="caution">
    <text evidence="6">The sequence shown here is derived from an EMBL/GenBank/DDBJ whole genome shotgun (WGS) entry which is preliminary data.</text>
</comment>
<gene>
    <name evidence="6" type="ORF">F8O02_04060</name>
</gene>
<evidence type="ECO:0000256" key="2">
    <source>
        <dbReference type="ARBA" id="ARBA00006171"/>
    </source>
</evidence>
<dbReference type="SUPFAM" id="SSF56784">
    <property type="entry name" value="HAD-like"/>
    <property type="match status" value="1"/>
</dbReference>
<protein>
    <submittedName>
        <fullName evidence="6">HAD-IA family hydrolase</fullName>
    </submittedName>
</protein>
<keyword evidence="7" id="KW-1185">Reference proteome</keyword>
<evidence type="ECO:0000256" key="3">
    <source>
        <dbReference type="ARBA" id="ARBA00022723"/>
    </source>
</evidence>